<dbReference type="KEGG" id="vg:6372318"/>
<organism evidence="1 2">
    <name type="scientific">Pseudomonas phage 201phi2-1</name>
    <name type="common">Pseudomonas chlororaphis phage 201phi2-1</name>
    <dbReference type="NCBI Taxonomy" id="198110"/>
    <lineage>
        <taxon>Viruses</taxon>
        <taxon>Duplodnaviria</taxon>
        <taxon>Heunggongvirae</taxon>
        <taxon>Uroviricota</taxon>
        <taxon>Caudoviricetes</taxon>
        <taxon>Chimalliviridae</taxon>
        <taxon>Serwervirus</taxon>
        <taxon>Serwervirus 201phi21</taxon>
    </lineage>
</organism>
<keyword evidence="2" id="KW-1185">Reference proteome</keyword>
<evidence type="ECO:0000313" key="1">
    <source>
        <dbReference type="EMBL" id="ABY63125.1"/>
    </source>
</evidence>
<dbReference type="RefSeq" id="YP_001957020.1">
    <property type="nucleotide sequence ID" value="NC_010821.1"/>
</dbReference>
<accession>B3FJF9</accession>
<proteinExistence type="predicted"/>
<sequence length="122" mass="12856">MSQTAKAYMLAQMAAYFAKVKAAVVSGGSASFRYKTGSVPANGQIVIDAPTELGFTAAQYHVYSLGVQLSMVDPTVGTNPPVVEASGVLTYQIQADGKLVIKSNFATGPVTYYARITMPVKI</sequence>
<dbReference type="Proteomes" id="UP000002421">
    <property type="component" value="Segment"/>
</dbReference>
<evidence type="ECO:0000313" key="2">
    <source>
        <dbReference type="Proteomes" id="UP000002421"/>
    </source>
</evidence>
<name>B3FJF9_BP201</name>
<organismHost>
    <name type="scientific">Pseudomonas chlororaphis</name>
    <dbReference type="NCBI Taxonomy" id="587753"/>
</organismHost>
<reference evidence="1 2" key="1">
    <citation type="journal article" date="2008" name="Virology">
        <title>Characterization of Pseudomonas chlororaphis myovirus 201varphi2-1 via genomic sequencing, mass spectrometry, and electron microscopy.</title>
        <authorList>
            <person name="Thomas J.A."/>
            <person name="Rolando M.R."/>
            <person name="Carroll C.A."/>
            <person name="Shen P.S."/>
            <person name="Belnap D.M."/>
            <person name="Weintraub S.T."/>
            <person name="Serwer P."/>
            <person name="Hardies S.C."/>
        </authorList>
    </citation>
    <scope>NUCLEOTIDE SEQUENCE</scope>
</reference>
<dbReference type="EMBL" id="EU197055">
    <property type="protein sequence ID" value="ABY63125.1"/>
    <property type="molecule type" value="Genomic_DNA"/>
</dbReference>
<gene>
    <name evidence="1" type="ORF">201phi2-1p299</name>
</gene>
<protein>
    <submittedName>
        <fullName evidence="1">Uncharacterized protein</fullName>
    </submittedName>
</protein>